<evidence type="ECO:0008006" key="5">
    <source>
        <dbReference type="Google" id="ProtNLM"/>
    </source>
</evidence>
<evidence type="ECO:0000313" key="4">
    <source>
        <dbReference type="Proteomes" id="UP000178606"/>
    </source>
</evidence>
<evidence type="ECO:0000256" key="2">
    <source>
        <dbReference type="SAM" id="SignalP"/>
    </source>
</evidence>
<feature type="chain" id="PRO_5009523541" description="Cytochrome c domain-containing protein" evidence="2">
    <location>
        <begin position="28"/>
        <end position="199"/>
    </location>
</feature>
<dbReference type="Proteomes" id="UP000178606">
    <property type="component" value="Unassembled WGS sequence"/>
</dbReference>
<accession>A0A1F6CT83</accession>
<dbReference type="EMBL" id="MFKF01000143">
    <property type="protein sequence ID" value="OGG52317.1"/>
    <property type="molecule type" value="Genomic_DNA"/>
</dbReference>
<comment type="caution">
    <text evidence="3">The sequence shown here is derived from an EMBL/GenBank/DDBJ whole genome shotgun (WGS) entry which is preliminary data.</text>
</comment>
<dbReference type="AlphaFoldDB" id="A0A1F6CT83"/>
<feature type="region of interest" description="Disordered" evidence="1">
    <location>
        <begin position="152"/>
        <end position="174"/>
    </location>
</feature>
<sequence>MPRSPHSKHLLFYLTLVLSLCPAPARATTIAPFTFDQLCEKANAIYQVQCVGCRSAWDDARRTIYTTATLRILGPVKGAAGQREVTLRLPGGTVNGATLTIPGFPVLREDDEMVIFLTGLDSAGHPWPVGMGQGIYAVFRDSAGRPKVAIQPGVNPSPLAKPAGGGSAPPERVPLEEFVRLIRERLKQPAPALQRNDER</sequence>
<feature type="signal peptide" evidence="2">
    <location>
        <begin position="1"/>
        <end position="27"/>
    </location>
</feature>
<evidence type="ECO:0000256" key="1">
    <source>
        <dbReference type="SAM" id="MobiDB-lite"/>
    </source>
</evidence>
<proteinExistence type="predicted"/>
<keyword evidence="2" id="KW-0732">Signal</keyword>
<name>A0A1F6CT83_HANXR</name>
<reference evidence="3 4" key="1">
    <citation type="journal article" date="2016" name="Nat. Commun.">
        <title>Thousands of microbial genomes shed light on interconnected biogeochemical processes in an aquifer system.</title>
        <authorList>
            <person name="Anantharaman K."/>
            <person name="Brown C.T."/>
            <person name="Hug L.A."/>
            <person name="Sharon I."/>
            <person name="Castelle C.J."/>
            <person name="Probst A.J."/>
            <person name="Thomas B.C."/>
            <person name="Singh A."/>
            <person name="Wilkins M.J."/>
            <person name="Karaoz U."/>
            <person name="Brodie E.L."/>
            <person name="Williams K.H."/>
            <person name="Hubbard S.S."/>
            <person name="Banfield J.F."/>
        </authorList>
    </citation>
    <scope>NUCLEOTIDE SEQUENCE [LARGE SCALE GENOMIC DNA]</scope>
    <source>
        <strain evidence="4">RIFCSPLOWO2_12_FULL_64_10</strain>
    </source>
</reference>
<protein>
    <recommendedName>
        <fullName evidence="5">Cytochrome c domain-containing protein</fullName>
    </recommendedName>
</protein>
<evidence type="ECO:0000313" key="3">
    <source>
        <dbReference type="EMBL" id="OGG52317.1"/>
    </source>
</evidence>
<organism evidence="3 4">
    <name type="scientific">Handelsmanbacteria sp. (strain RIFCSPLOWO2_12_FULL_64_10)</name>
    <dbReference type="NCBI Taxonomy" id="1817868"/>
    <lineage>
        <taxon>Bacteria</taxon>
        <taxon>Candidatus Handelsmaniibacteriota</taxon>
    </lineage>
</organism>
<gene>
    <name evidence="3" type="ORF">A3F84_00415</name>
</gene>